<evidence type="ECO:0000313" key="7">
    <source>
        <dbReference type="Proteomes" id="UP000576821"/>
    </source>
</evidence>
<reference evidence="6 7" key="1">
    <citation type="submission" date="2020-03" db="EMBL/GenBank/DDBJ databases">
        <title>Genomic Encyclopedia of Type Strains, Phase IV (KMG-IV): sequencing the most valuable type-strain genomes for metagenomic binning, comparative biology and taxonomic classification.</title>
        <authorList>
            <person name="Goeker M."/>
        </authorList>
    </citation>
    <scope>NUCLEOTIDE SEQUENCE [LARGE SCALE GENOMIC DNA]</scope>
    <source>
        <strain evidence="6 7">DSM 21299</strain>
    </source>
</reference>
<dbReference type="GO" id="GO:0004030">
    <property type="term" value="F:aldehyde dehydrogenase [NAD(P)+] activity"/>
    <property type="evidence" value="ECO:0007669"/>
    <property type="project" value="InterPro"/>
</dbReference>
<accession>A0A846MBA1</accession>
<dbReference type="InterPro" id="IPR015590">
    <property type="entry name" value="Aldehyde_DH_dom"/>
</dbReference>
<feature type="domain" description="Aldehyde dehydrogenase" evidence="5">
    <location>
        <begin position="11"/>
        <end position="461"/>
    </location>
</feature>
<evidence type="ECO:0000256" key="4">
    <source>
        <dbReference type="SAM" id="MobiDB-lite"/>
    </source>
</evidence>
<dbReference type="PANTHER" id="PTHR43217">
    <property type="entry name" value="SUCCINATE SEMIALDEHYDE DEHYDROGENASE [NAD(P)+] SAD"/>
    <property type="match status" value="1"/>
</dbReference>
<keyword evidence="3 6" id="KW-0560">Oxidoreductase</keyword>
<dbReference type="FunFam" id="3.40.605.10:FF:000012">
    <property type="entry name" value="NAD-dependent succinate-semialdehyde dehydrogenase"/>
    <property type="match status" value="1"/>
</dbReference>
<dbReference type="FunFam" id="3.40.309.10:FF:000010">
    <property type="entry name" value="Gamma-aminobutyraldehyde dehydrogenase"/>
    <property type="match status" value="1"/>
</dbReference>
<protein>
    <submittedName>
        <fullName evidence="6">Succinate-semialdehyde dehydrogenase</fullName>
        <ecNumber evidence="6">1.2.1.16</ecNumber>
        <ecNumber evidence="6">1.2.1.24</ecNumber>
    </submittedName>
</protein>
<dbReference type="SUPFAM" id="SSF53720">
    <property type="entry name" value="ALDH-like"/>
    <property type="match status" value="1"/>
</dbReference>
<sequence>MAQSKIAPNESAAINPTTGEVLTRYPHQTPDEVQSLLDQSVAAFRIWRDVEPVERAAIIGNLAGILRRRIDAFAIAMTREMGKPITQARAEIEKCAALCEWAAASGAPLLDDEPTEIEGQAAYVSYLPLGPILGIMPWNFPFWQAMRGIVPVVLAGNSFILKHAPNCLATAYNVASAFEEAGVPKGLISVLNVAQDDIEAIIGDDRVAAVSLTGSVRAGSAVASQAGRAIKKSLLELGGSDPFIVLADADLDRAVPAAVLARFQNSGQICIAAKRIIVEEPVVEEFSRRFVAAVKDLKIGDPEDESTYIGPMARVDLRSELADQVKRTVEQGAQVLLEGGPQDGADGTAFFKPVVLSGVEPGMAAFEEETFGPVAAIITAKDAEDAIRLANQSEFGLSGAIWTADVAKARQYARRIESGGVFINGFAASDPRTPIGGVKKSGYGRELSHFGVREFTNAQIVWIDRR</sequence>
<dbReference type="Pfam" id="PF00171">
    <property type="entry name" value="Aldedh"/>
    <property type="match status" value="1"/>
</dbReference>
<dbReference type="Gene3D" id="3.40.309.10">
    <property type="entry name" value="Aldehyde Dehydrogenase, Chain A, domain 2"/>
    <property type="match status" value="1"/>
</dbReference>
<dbReference type="InterPro" id="IPR016162">
    <property type="entry name" value="Ald_DH_N"/>
</dbReference>
<dbReference type="PROSITE" id="PS00070">
    <property type="entry name" value="ALDEHYDE_DEHYDR_CYS"/>
    <property type="match status" value="1"/>
</dbReference>
<dbReference type="InterPro" id="IPR016160">
    <property type="entry name" value="Ald_DH_CS_CYS"/>
</dbReference>
<evidence type="ECO:0000256" key="1">
    <source>
        <dbReference type="ARBA" id="ARBA00009986"/>
    </source>
</evidence>
<evidence type="ECO:0000256" key="2">
    <source>
        <dbReference type="ARBA" id="ARBA00022857"/>
    </source>
</evidence>
<name>A0A846MBA1_9SPHN</name>
<keyword evidence="2" id="KW-0521">NADP</keyword>
<feature type="region of interest" description="Disordered" evidence="4">
    <location>
        <begin position="1"/>
        <end position="20"/>
    </location>
</feature>
<dbReference type="GO" id="GO:0004777">
    <property type="term" value="F:succinate-semialdehyde dehydrogenase (NAD+) activity"/>
    <property type="evidence" value="ECO:0007669"/>
    <property type="project" value="UniProtKB-EC"/>
</dbReference>
<evidence type="ECO:0000313" key="6">
    <source>
        <dbReference type="EMBL" id="NIJ17910.1"/>
    </source>
</evidence>
<proteinExistence type="inferred from homology"/>
<evidence type="ECO:0000256" key="3">
    <source>
        <dbReference type="ARBA" id="ARBA00023002"/>
    </source>
</evidence>
<dbReference type="Proteomes" id="UP000576821">
    <property type="component" value="Unassembled WGS sequence"/>
</dbReference>
<comment type="similarity">
    <text evidence="1">Belongs to the aldehyde dehydrogenase family.</text>
</comment>
<dbReference type="EC" id="1.2.1.16" evidence="6"/>
<dbReference type="RefSeq" id="WP_167304785.1">
    <property type="nucleotide sequence ID" value="NZ_JAASQR010000004.1"/>
</dbReference>
<keyword evidence="7" id="KW-1185">Reference proteome</keyword>
<dbReference type="InterPro" id="IPR016163">
    <property type="entry name" value="Ald_DH_C"/>
</dbReference>
<evidence type="ECO:0000259" key="5">
    <source>
        <dbReference type="Pfam" id="PF00171"/>
    </source>
</evidence>
<dbReference type="Gene3D" id="3.40.605.10">
    <property type="entry name" value="Aldehyde Dehydrogenase, Chain A, domain 1"/>
    <property type="match status" value="1"/>
</dbReference>
<dbReference type="EC" id="1.2.1.24" evidence="6"/>
<gene>
    <name evidence="6" type="ORF">FHS54_002910</name>
</gene>
<dbReference type="CDD" id="cd07100">
    <property type="entry name" value="ALDH_SSADH1_GabD1"/>
    <property type="match status" value="1"/>
</dbReference>
<dbReference type="EMBL" id="JAASQR010000004">
    <property type="protein sequence ID" value="NIJ17910.1"/>
    <property type="molecule type" value="Genomic_DNA"/>
</dbReference>
<dbReference type="InterPro" id="IPR044148">
    <property type="entry name" value="ALDH_GabD1-like"/>
</dbReference>
<comment type="caution">
    <text evidence="6">The sequence shown here is derived from an EMBL/GenBank/DDBJ whole genome shotgun (WGS) entry which is preliminary data.</text>
</comment>
<dbReference type="InterPro" id="IPR016161">
    <property type="entry name" value="Ald_DH/histidinol_DH"/>
</dbReference>
<dbReference type="InterPro" id="IPR047110">
    <property type="entry name" value="GABD/Sad-like"/>
</dbReference>
<dbReference type="AlphaFoldDB" id="A0A846MBA1"/>
<organism evidence="6 7">
    <name type="scientific">Sphingobium vermicomposti</name>
    <dbReference type="NCBI Taxonomy" id="529005"/>
    <lineage>
        <taxon>Bacteria</taxon>
        <taxon>Pseudomonadati</taxon>
        <taxon>Pseudomonadota</taxon>
        <taxon>Alphaproteobacteria</taxon>
        <taxon>Sphingomonadales</taxon>
        <taxon>Sphingomonadaceae</taxon>
        <taxon>Sphingobium</taxon>
    </lineage>
</organism>
<dbReference type="PANTHER" id="PTHR43217:SF1">
    <property type="entry name" value="SUCCINATE SEMIALDEHYDE DEHYDROGENASE [NAD(P)+] SAD"/>
    <property type="match status" value="1"/>
</dbReference>